<keyword evidence="2" id="KW-1185">Reference proteome</keyword>
<sequence length="52" mass="5899">MKQLGLDNCHWDEDATIHKKRGNTHVVIVGEFVRSTSQLDEVISYNLRSLGS</sequence>
<name>A0ABR6XAX0_9BURK</name>
<evidence type="ECO:0000313" key="2">
    <source>
        <dbReference type="Proteomes" id="UP000637632"/>
    </source>
</evidence>
<gene>
    <name evidence="1" type="ORF">H8K26_01375</name>
</gene>
<proteinExistence type="predicted"/>
<accession>A0ABR6XAX0</accession>
<reference evidence="1 2" key="1">
    <citation type="submission" date="2020-08" db="EMBL/GenBank/DDBJ databases">
        <title>Novel species isolated from subtropical streams in China.</title>
        <authorList>
            <person name="Lu H."/>
        </authorList>
    </citation>
    <scope>NUCLEOTIDE SEQUENCE [LARGE SCALE GENOMIC DNA]</scope>
    <source>
        <strain evidence="1 2">CCTCC AB 2015119</strain>
    </source>
</reference>
<organism evidence="1 2">
    <name type="scientific">Undibacterium aquatile</name>
    <dbReference type="NCBI Taxonomy" id="1537398"/>
    <lineage>
        <taxon>Bacteria</taxon>
        <taxon>Pseudomonadati</taxon>
        <taxon>Pseudomonadota</taxon>
        <taxon>Betaproteobacteria</taxon>
        <taxon>Burkholderiales</taxon>
        <taxon>Oxalobacteraceae</taxon>
        <taxon>Undibacterium</taxon>
    </lineage>
</organism>
<dbReference type="RefSeq" id="WP_190476813.1">
    <property type="nucleotide sequence ID" value="NZ_JACOFT010000001.1"/>
</dbReference>
<dbReference type="Proteomes" id="UP000637632">
    <property type="component" value="Unassembled WGS sequence"/>
</dbReference>
<protein>
    <submittedName>
        <fullName evidence="1">Uncharacterized protein</fullName>
    </submittedName>
</protein>
<evidence type="ECO:0000313" key="1">
    <source>
        <dbReference type="EMBL" id="MBC3810078.1"/>
    </source>
</evidence>
<comment type="caution">
    <text evidence="1">The sequence shown here is derived from an EMBL/GenBank/DDBJ whole genome shotgun (WGS) entry which is preliminary data.</text>
</comment>
<dbReference type="EMBL" id="JACOFT010000001">
    <property type="protein sequence ID" value="MBC3810078.1"/>
    <property type="molecule type" value="Genomic_DNA"/>
</dbReference>